<keyword evidence="16" id="KW-0357">Heparan sulfate</keyword>
<evidence type="ECO:0000259" key="20">
    <source>
        <dbReference type="PROSITE" id="PS01180"/>
    </source>
</evidence>
<feature type="region of interest" description="Disordered" evidence="18">
    <location>
        <begin position="952"/>
        <end position="979"/>
    </location>
</feature>
<dbReference type="GO" id="GO:0030154">
    <property type="term" value="P:cell differentiation"/>
    <property type="evidence" value="ECO:0007669"/>
    <property type="project" value="UniProtKB-KW"/>
</dbReference>
<dbReference type="Proteomes" id="UP001591681">
    <property type="component" value="Unassembled WGS sequence"/>
</dbReference>
<evidence type="ECO:0000256" key="3">
    <source>
        <dbReference type="ARBA" id="ARBA00022473"/>
    </source>
</evidence>
<dbReference type="CDD" id="cd00057">
    <property type="entry name" value="FA58C"/>
    <property type="match status" value="1"/>
</dbReference>
<dbReference type="PANTHER" id="PTHR46806">
    <property type="entry name" value="F5/8 TYPE C DOMAIN-CONTAINING PROTEIN"/>
    <property type="match status" value="1"/>
</dbReference>
<feature type="compositionally biased region" description="Polar residues" evidence="18">
    <location>
        <begin position="1151"/>
        <end position="1162"/>
    </location>
</feature>
<keyword evidence="11" id="KW-0654">Proteoglycan</keyword>
<dbReference type="FunFam" id="2.60.120.290:FF:000003">
    <property type="entry name" value="Neuropilin"/>
    <property type="match status" value="1"/>
</dbReference>
<gene>
    <name evidence="23" type="ORF">ACEWY4_027636</name>
</gene>
<evidence type="ECO:0000259" key="21">
    <source>
        <dbReference type="PROSITE" id="PS50022"/>
    </source>
</evidence>
<feature type="region of interest" description="Disordered" evidence="18">
    <location>
        <begin position="1017"/>
        <end position="1296"/>
    </location>
</feature>
<feature type="compositionally biased region" description="Basic and acidic residues" evidence="18">
    <location>
        <begin position="1163"/>
        <end position="1175"/>
    </location>
</feature>
<feature type="domain" description="CUB" evidence="20">
    <location>
        <begin position="107"/>
        <end position="220"/>
    </location>
</feature>
<sequence>MFQGKTLTTHDSNPITDLLLNFFFFNEGVLDAIFSDFPTSDRKAERISENVSVSVARADAVLFCPRGGGWRILTRPTTATATTARGAGGVDTFARADRQQQPQPQMRGQIVISTPGYLTSPNYPANYPLSQVCEWLVRSPEKDQRILINFNPHFDLEDRDCKFDYIEVYDGESDRSPPLLKHCGKIAPPPIHSTTHQVFIRFVSDYETSGAGFSVRYEINKLAHAECSSNLTAPSGVIRSPGYPDKYPNNLACVYTINPPSGEEIQVVFHSFSLEADTAPPAGVTCRYDWLEIWDGYPLVGVFLGRFCGDFNPGRIVSHSGVLTIVFTTDTAISKEGFEAQYTIRKRKYAGTCSEPLGMESGDITSSQIRAKSQYNPSWAPERSRLNYPENGWTPSEDSSKEWIEVDLGFLKYVTAIGVQGAVSKETKKSYFVKTFRVSLSTNGEDWIPVKEDGRHKEFVGNSNPVDEVRRSLPRPMLTRYLRIRPMSWHNGICMRFEVYGCRLSDPPCSSLLGMISGVITDLQIHVHPPPHERSWMPDSVRLVTGRNGWALPSSPGGLGLQLPDLQDGDPHHPPSSAPYVQLDLGQDRLVTALVLQGGRLREKPVWVKRFRAAWRAEGGRPGALEPWRFYTEGEDVGSQPKIFPGNQNHDTPEVRELSPQTVRYLRVYPERGSPDGLALRLEVLGCSPPGDDSPGTDLEGEDVFTMPEFLWFSCDFGYGLSPSHCAWSQDTEASDWLFHNTQQQQAPPLFPHLPNQEHSGSHGIFIYPSSSSSETTEHREKEGERERKREKEISRLISPTITAPVTSLCLSFYFYYDITERSRTEPYKGSRTHEGSETEPQKGEGSIPELSGSRKRSGISTSSSSTTKPSREHSGMSPPQRHSDNNEKNNVTWKTFLRLKLRKLVREVDETSEKTTSEKTEREKEREREREKERDGEILLWEIMDEERERERWREERREGEREREEDGEMDEKSWREGRVLLPPSQNISYQVMFEGSGWVALDDIKILDNLDPTECQRSSRRTLESSGTSDRTSDRSETLDRTLDTSLEHSRPNRTSDNSLESSRTSESSLNPSRTLDSSLETSRTLDGSSNSSGTSESLLNPSRTLDSSLKPSTTNKTFGRSPDSYTTSESSLEPSRTLDSSLERSRANRTLDTSGSQGSRPDKTLDSSRRTDSSSGSPSDRIPDGSRTNSSGSVGSRHDGSRPDSSGTSDSSIDPSKRFNSSVDLSKSSDGSIDLSRGSDTFADNSRTVQGSDANSETSGSLPGPPEGSLTTDGTSESSGSGEPEGSSTATKTKTTTAVLRTLDPILITIIAMSALGVVMGTVCGVLLYCVCGTEPEPDENRDQNQDFQKNQKVIHHYNFELVKSTKKNLKNLKSEGQRDLTEV</sequence>
<evidence type="ECO:0000256" key="18">
    <source>
        <dbReference type="SAM" id="MobiDB-lite"/>
    </source>
</evidence>
<feature type="domain" description="MAM" evidence="22">
    <location>
        <begin position="713"/>
        <end position="817"/>
    </location>
</feature>
<name>A0ABD1IPN2_9TELE</name>
<dbReference type="Pfam" id="PF00431">
    <property type="entry name" value="CUB"/>
    <property type="match status" value="2"/>
</dbReference>
<evidence type="ECO:0000256" key="6">
    <source>
        <dbReference type="ARBA" id="ARBA00022692"/>
    </source>
</evidence>
<dbReference type="Gene3D" id="2.60.120.260">
    <property type="entry name" value="Galactose-binding domain-like"/>
    <property type="match status" value="2"/>
</dbReference>
<dbReference type="InterPro" id="IPR022579">
    <property type="entry name" value="Neuropilin_C"/>
</dbReference>
<feature type="compositionally biased region" description="Polar residues" evidence="18">
    <location>
        <begin position="1077"/>
        <end position="1089"/>
    </location>
</feature>
<dbReference type="Pfam" id="PF11980">
    <property type="entry name" value="DUF3481"/>
    <property type="match status" value="1"/>
</dbReference>
<evidence type="ECO:0000256" key="7">
    <source>
        <dbReference type="ARBA" id="ARBA00022729"/>
    </source>
</evidence>
<evidence type="ECO:0000256" key="9">
    <source>
        <dbReference type="ARBA" id="ARBA00022782"/>
    </source>
</evidence>
<feature type="region of interest" description="Disordered" evidence="18">
    <location>
        <begin position="825"/>
        <end position="890"/>
    </location>
</feature>
<evidence type="ECO:0000256" key="15">
    <source>
        <dbReference type="ARBA" id="ARBA00023180"/>
    </source>
</evidence>
<evidence type="ECO:0000256" key="11">
    <source>
        <dbReference type="ARBA" id="ARBA00022974"/>
    </source>
</evidence>
<feature type="compositionally biased region" description="Low complexity" evidence="18">
    <location>
        <begin position="1270"/>
        <end position="1296"/>
    </location>
</feature>
<dbReference type="PROSITE" id="PS01286">
    <property type="entry name" value="FA58C_2"/>
    <property type="match status" value="2"/>
</dbReference>
<evidence type="ECO:0000259" key="22">
    <source>
        <dbReference type="PROSITE" id="PS50060"/>
    </source>
</evidence>
<keyword evidence="3" id="KW-0217">Developmental protein</keyword>
<keyword evidence="24" id="KW-1185">Reference proteome</keyword>
<keyword evidence="9" id="KW-0221">Differentiation</keyword>
<dbReference type="GO" id="GO:0007399">
    <property type="term" value="P:nervous system development"/>
    <property type="evidence" value="ECO:0007669"/>
    <property type="project" value="UniProtKB-KW"/>
</dbReference>
<feature type="compositionally biased region" description="Basic and acidic residues" evidence="18">
    <location>
        <begin position="776"/>
        <end position="794"/>
    </location>
</feature>
<comment type="similarity">
    <text evidence="2">Belongs to the neuropilin family.</text>
</comment>
<evidence type="ECO:0000256" key="16">
    <source>
        <dbReference type="ARBA" id="ARBA00023207"/>
    </source>
</evidence>
<feature type="domain" description="F5/8 type C" evidence="21">
    <location>
        <begin position="353"/>
        <end position="502"/>
    </location>
</feature>
<feature type="region of interest" description="Disordered" evidence="18">
    <location>
        <begin position="762"/>
        <end position="794"/>
    </location>
</feature>
<evidence type="ECO:0000256" key="1">
    <source>
        <dbReference type="ARBA" id="ARBA00004479"/>
    </source>
</evidence>
<feature type="compositionally biased region" description="Basic and acidic residues" evidence="18">
    <location>
        <begin position="825"/>
        <end position="843"/>
    </location>
</feature>
<dbReference type="GO" id="GO:0016020">
    <property type="term" value="C:membrane"/>
    <property type="evidence" value="ECO:0007669"/>
    <property type="project" value="UniProtKB-SubCell"/>
</dbReference>
<feature type="domain" description="CUB" evidence="20">
    <location>
        <begin position="227"/>
        <end position="345"/>
    </location>
</feature>
<feature type="compositionally biased region" description="Basic and acidic residues" evidence="18">
    <location>
        <begin position="1033"/>
        <end position="1053"/>
    </location>
</feature>
<dbReference type="InterPro" id="IPR000859">
    <property type="entry name" value="CUB_dom"/>
</dbReference>
<keyword evidence="14" id="KW-1015">Disulfide bond</keyword>
<feature type="compositionally biased region" description="Polar residues" evidence="18">
    <location>
        <begin position="1104"/>
        <end position="1143"/>
    </location>
</feature>
<feature type="domain" description="F5/8 type C" evidence="21">
    <location>
        <begin position="509"/>
        <end position="687"/>
    </location>
</feature>
<keyword evidence="8" id="KW-0677">Repeat</keyword>
<dbReference type="EMBL" id="JBHFQA010000073">
    <property type="protein sequence ID" value="KAL2076767.1"/>
    <property type="molecule type" value="Genomic_DNA"/>
</dbReference>
<keyword evidence="10" id="KW-0524">Neurogenesis</keyword>
<dbReference type="SMART" id="SM00231">
    <property type="entry name" value="FA58C"/>
    <property type="match status" value="2"/>
</dbReference>
<dbReference type="PROSITE" id="PS01285">
    <property type="entry name" value="FA58C_1"/>
    <property type="match status" value="1"/>
</dbReference>
<dbReference type="GO" id="GO:0001525">
    <property type="term" value="P:angiogenesis"/>
    <property type="evidence" value="ECO:0007669"/>
    <property type="project" value="UniProtKB-KW"/>
</dbReference>
<feature type="region of interest" description="Disordered" evidence="18">
    <location>
        <begin position="908"/>
        <end position="935"/>
    </location>
</feature>
<keyword evidence="6 19" id="KW-0812">Transmembrane</keyword>
<keyword evidence="5" id="KW-0358">Heparin-binding</keyword>
<evidence type="ECO:0000256" key="12">
    <source>
        <dbReference type="ARBA" id="ARBA00022989"/>
    </source>
</evidence>
<feature type="compositionally biased region" description="Low complexity" evidence="18">
    <location>
        <begin position="1206"/>
        <end position="1217"/>
    </location>
</feature>
<proteinExistence type="inferred from homology"/>
<feature type="compositionally biased region" description="Low complexity" evidence="18">
    <location>
        <begin position="1057"/>
        <end position="1076"/>
    </location>
</feature>
<feature type="compositionally biased region" description="Low complexity" evidence="18">
    <location>
        <begin position="1090"/>
        <end position="1103"/>
    </location>
</feature>
<dbReference type="PROSITE" id="PS50022">
    <property type="entry name" value="FA58C_3"/>
    <property type="match status" value="2"/>
</dbReference>
<dbReference type="GO" id="GO:0120035">
    <property type="term" value="P:regulation of plasma membrane bounded cell projection organization"/>
    <property type="evidence" value="ECO:0007669"/>
    <property type="project" value="UniProtKB-ARBA"/>
</dbReference>
<evidence type="ECO:0000256" key="17">
    <source>
        <dbReference type="PROSITE-ProRule" id="PRU00059"/>
    </source>
</evidence>
<comment type="subcellular location">
    <subcellularLocation>
        <location evidence="1">Membrane</location>
        <topology evidence="1">Single-pass type I membrane protein</topology>
    </subcellularLocation>
</comment>
<evidence type="ECO:0000313" key="24">
    <source>
        <dbReference type="Proteomes" id="UP001591681"/>
    </source>
</evidence>
<evidence type="ECO:0000256" key="13">
    <source>
        <dbReference type="ARBA" id="ARBA00023136"/>
    </source>
</evidence>
<dbReference type="InterPro" id="IPR035914">
    <property type="entry name" value="Sperma_CUB_dom_sf"/>
</dbReference>
<keyword evidence="7" id="KW-0732">Signal</keyword>
<evidence type="ECO:0000256" key="4">
    <source>
        <dbReference type="ARBA" id="ARBA00022657"/>
    </source>
</evidence>
<protein>
    <recommendedName>
        <fullName evidence="25">Neuropilin</fullName>
    </recommendedName>
</protein>
<dbReference type="PROSITE" id="PS50060">
    <property type="entry name" value="MAM_2"/>
    <property type="match status" value="1"/>
</dbReference>
<dbReference type="PANTHER" id="PTHR46806:SF4">
    <property type="entry name" value="NEUROPILIN-1"/>
    <property type="match status" value="1"/>
</dbReference>
<dbReference type="FunFam" id="2.60.120.260:FF:000002">
    <property type="entry name" value="Coagulation factor VIII"/>
    <property type="match status" value="1"/>
</dbReference>
<dbReference type="GO" id="GO:0008201">
    <property type="term" value="F:heparin binding"/>
    <property type="evidence" value="ECO:0007669"/>
    <property type="project" value="UniProtKB-KW"/>
</dbReference>
<dbReference type="SUPFAM" id="SSF49785">
    <property type="entry name" value="Galactose-binding domain-like"/>
    <property type="match status" value="2"/>
</dbReference>
<comment type="caution">
    <text evidence="17">Lacks conserved residue(s) required for the propagation of feature annotation.</text>
</comment>
<feature type="compositionally biased region" description="Low complexity" evidence="18">
    <location>
        <begin position="859"/>
        <end position="869"/>
    </location>
</feature>
<keyword evidence="4" id="KW-0037">Angiogenesis</keyword>
<keyword evidence="13 19" id="KW-0472">Membrane</keyword>
<reference evidence="23 24" key="1">
    <citation type="submission" date="2024-09" db="EMBL/GenBank/DDBJ databases">
        <title>A chromosome-level genome assembly of Gray's grenadier anchovy, Coilia grayii.</title>
        <authorList>
            <person name="Fu Z."/>
        </authorList>
    </citation>
    <scope>NUCLEOTIDE SEQUENCE [LARGE SCALE GENOMIC DNA]</scope>
    <source>
        <strain evidence="23">G4</strain>
        <tissue evidence="23">Muscle</tissue>
    </source>
</reference>
<comment type="caution">
    <text evidence="23">The sequence shown here is derived from an EMBL/GenBank/DDBJ whole genome shotgun (WGS) entry which is preliminary data.</text>
</comment>
<dbReference type="InterPro" id="IPR008979">
    <property type="entry name" value="Galactose-bd-like_sf"/>
</dbReference>
<dbReference type="InterPro" id="IPR000998">
    <property type="entry name" value="MAM_dom"/>
</dbReference>
<evidence type="ECO:0000256" key="8">
    <source>
        <dbReference type="ARBA" id="ARBA00022737"/>
    </source>
</evidence>
<evidence type="ECO:0000256" key="5">
    <source>
        <dbReference type="ARBA" id="ARBA00022674"/>
    </source>
</evidence>
<feature type="compositionally biased region" description="Low complexity" evidence="18">
    <location>
        <begin position="1224"/>
        <end position="1235"/>
    </location>
</feature>
<evidence type="ECO:0000256" key="14">
    <source>
        <dbReference type="ARBA" id="ARBA00023157"/>
    </source>
</evidence>
<keyword evidence="15" id="KW-0325">Glycoprotein</keyword>
<keyword evidence="12 19" id="KW-1133">Transmembrane helix</keyword>
<dbReference type="PROSITE" id="PS01180">
    <property type="entry name" value="CUB"/>
    <property type="match status" value="2"/>
</dbReference>
<dbReference type="Pfam" id="PF00754">
    <property type="entry name" value="F5_F8_type_C"/>
    <property type="match status" value="1"/>
</dbReference>
<dbReference type="SUPFAM" id="SSF49854">
    <property type="entry name" value="Spermadhesin, CUB domain"/>
    <property type="match status" value="2"/>
</dbReference>
<dbReference type="InterPro" id="IPR050633">
    <property type="entry name" value="Neuropilin_MCO_CoagFactor"/>
</dbReference>
<feature type="compositionally biased region" description="Polar residues" evidence="18">
    <location>
        <begin position="1241"/>
        <end position="1264"/>
    </location>
</feature>
<dbReference type="InterPro" id="IPR000421">
    <property type="entry name" value="FA58C"/>
</dbReference>
<evidence type="ECO:0000256" key="19">
    <source>
        <dbReference type="SAM" id="Phobius"/>
    </source>
</evidence>
<dbReference type="SMART" id="SM00042">
    <property type="entry name" value="CUB"/>
    <property type="match status" value="2"/>
</dbReference>
<dbReference type="Gene3D" id="2.60.120.200">
    <property type="match status" value="1"/>
</dbReference>
<evidence type="ECO:0008006" key="25">
    <source>
        <dbReference type="Google" id="ProtNLM"/>
    </source>
</evidence>
<dbReference type="Gene3D" id="2.60.120.290">
    <property type="entry name" value="Spermadhesin, CUB domain"/>
    <property type="match status" value="2"/>
</dbReference>
<evidence type="ECO:0000256" key="10">
    <source>
        <dbReference type="ARBA" id="ARBA00022902"/>
    </source>
</evidence>
<dbReference type="FunFam" id="2.60.120.290:FF:000010">
    <property type="entry name" value="Neuropilin"/>
    <property type="match status" value="1"/>
</dbReference>
<feature type="transmembrane region" description="Helical" evidence="19">
    <location>
        <begin position="1309"/>
        <end position="1335"/>
    </location>
</feature>
<accession>A0ABD1IPN2</accession>
<organism evidence="23 24">
    <name type="scientific">Coilia grayii</name>
    <name type="common">Gray's grenadier anchovy</name>
    <dbReference type="NCBI Taxonomy" id="363190"/>
    <lineage>
        <taxon>Eukaryota</taxon>
        <taxon>Metazoa</taxon>
        <taxon>Chordata</taxon>
        <taxon>Craniata</taxon>
        <taxon>Vertebrata</taxon>
        <taxon>Euteleostomi</taxon>
        <taxon>Actinopterygii</taxon>
        <taxon>Neopterygii</taxon>
        <taxon>Teleostei</taxon>
        <taxon>Clupei</taxon>
        <taxon>Clupeiformes</taxon>
        <taxon>Clupeoidei</taxon>
        <taxon>Engraulidae</taxon>
        <taxon>Coilinae</taxon>
        <taxon>Coilia</taxon>
    </lineage>
</organism>
<dbReference type="CDD" id="cd00041">
    <property type="entry name" value="CUB"/>
    <property type="match status" value="2"/>
</dbReference>
<evidence type="ECO:0000256" key="2">
    <source>
        <dbReference type="ARBA" id="ARBA00006078"/>
    </source>
</evidence>
<evidence type="ECO:0000313" key="23">
    <source>
        <dbReference type="EMBL" id="KAL2076767.1"/>
    </source>
</evidence>